<reference evidence="1" key="1">
    <citation type="submission" date="2020-04" db="EMBL/GenBank/DDBJ databases">
        <authorList>
            <person name="Brown S."/>
        </authorList>
    </citation>
    <scope>NUCLEOTIDE SEQUENCE</scope>
    <source>
        <strain evidence="1">DJ015</strain>
    </source>
</reference>
<dbReference type="EMBL" id="JABAGV010000067">
    <property type="protein sequence ID" value="MBC2476911.1"/>
    <property type="molecule type" value="Genomic_DNA"/>
</dbReference>
<protein>
    <submittedName>
        <fullName evidence="1">Uncharacterized protein</fullName>
    </submittedName>
</protein>
<gene>
    <name evidence="1" type="ORF">HGI39_19815</name>
</gene>
<dbReference type="Proteomes" id="UP001194098">
    <property type="component" value="Unassembled WGS sequence"/>
</dbReference>
<evidence type="ECO:0000313" key="1">
    <source>
        <dbReference type="EMBL" id="MBC2476911.1"/>
    </source>
</evidence>
<comment type="caution">
    <text evidence="1">The sequence shown here is derived from an EMBL/GenBank/DDBJ whole genome shotgun (WGS) entry which is preliminary data.</text>
</comment>
<proteinExistence type="predicted"/>
<sequence>MSKHESEFIEFRYNGRKFNFKEVDMNGFLFGLRFNFPNESYLYLNGKLDKRKKQLIRHNLITGRGSRKITFETKECNHYEQ</sequence>
<dbReference type="AlphaFoldDB" id="A0AAW3WDW1"/>
<dbReference type="RefSeq" id="WP_171779745.1">
    <property type="nucleotide sequence ID" value="NZ_JABAGV010000067.1"/>
</dbReference>
<organism evidence="1 2">
    <name type="scientific">Clostridium beijerinckii</name>
    <name type="common">Clostridium MP</name>
    <dbReference type="NCBI Taxonomy" id="1520"/>
    <lineage>
        <taxon>Bacteria</taxon>
        <taxon>Bacillati</taxon>
        <taxon>Bacillota</taxon>
        <taxon>Clostridia</taxon>
        <taxon>Eubacteriales</taxon>
        <taxon>Clostridiaceae</taxon>
        <taxon>Clostridium</taxon>
    </lineage>
</organism>
<name>A0AAW3WDW1_CLOBE</name>
<accession>A0AAW3WDW1</accession>
<evidence type="ECO:0000313" key="2">
    <source>
        <dbReference type="Proteomes" id="UP001194098"/>
    </source>
</evidence>
<reference evidence="1" key="2">
    <citation type="journal article" date="2022" name="Nat. Biotechnol.">
        <title>Carbon-negative production of acetone and isopropanol by gas fermentation at industrial pilot scale.</title>
        <authorList>
            <person name="Liew F.E."/>
            <person name="Nogle R."/>
            <person name="Abdalla T."/>
            <person name="Rasor B.J."/>
            <person name="Canter C."/>
            <person name="Jensen R.O."/>
            <person name="Wang L."/>
            <person name="Strutz J."/>
            <person name="Chirania P."/>
            <person name="De Tissera S."/>
            <person name="Mueller A.P."/>
            <person name="Ruan Z."/>
            <person name="Gao A."/>
            <person name="Tran L."/>
            <person name="Engle N.L."/>
            <person name="Bromley J.C."/>
            <person name="Daniell J."/>
            <person name="Conrado R."/>
            <person name="Tschaplinski T.J."/>
            <person name="Giannone R.J."/>
            <person name="Hettich R.L."/>
            <person name="Karim A.S."/>
            <person name="Simpson S.D."/>
            <person name="Brown S.D."/>
            <person name="Leang C."/>
            <person name="Jewett M.C."/>
            <person name="Kopke M."/>
        </authorList>
    </citation>
    <scope>NUCLEOTIDE SEQUENCE</scope>
    <source>
        <strain evidence="1">DJ015</strain>
    </source>
</reference>